<name>A0ABD6D718_9EURY</name>
<evidence type="ECO:0000259" key="2">
    <source>
        <dbReference type="Pfam" id="PF26404"/>
    </source>
</evidence>
<proteinExistence type="predicted"/>
<evidence type="ECO:0000313" key="4">
    <source>
        <dbReference type="Proteomes" id="UP001597052"/>
    </source>
</evidence>
<dbReference type="Pfam" id="PF26404">
    <property type="entry name" value="DUF8102"/>
    <property type="match status" value="1"/>
</dbReference>
<dbReference type="Proteomes" id="UP001597052">
    <property type="component" value="Unassembled WGS sequence"/>
</dbReference>
<evidence type="ECO:0000313" key="3">
    <source>
        <dbReference type="EMBL" id="MFD1641837.1"/>
    </source>
</evidence>
<dbReference type="RefSeq" id="WP_256395782.1">
    <property type="nucleotide sequence ID" value="NZ_JANHDJ010000002.1"/>
</dbReference>
<gene>
    <name evidence="3" type="ORF">ACFSBW_08115</name>
</gene>
<dbReference type="AlphaFoldDB" id="A0ABD6D718"/>
<evidence type="ECO:0000256" key="1">
    <source>
        <dbReference type="SAM" id="MobiDB-lite"/>
    </source>
</evidence>
<dbReference type="InterPro" id="IPR058415">
    <property type="entry name" value="DUF8102"/>
</dbReference>
<organism evidence="3 4">
    <name type="scientific">Halohasta litorea</name>
    <dbReference type="NCBI Taxonomy" id="869891"/>
    <lineage>
        <taxon>Archaea</taxon>
        <taxon>Methanobacteriati</taxon>
        <taxon>Methanobacteriota</taxon>
        <taxon>Stenosarchaea group</taxon>
        <taxon>Halobacteria</taxon>
        <taxon>Halobacteriales</taxon>
        <taxon>Haloferacaceae</taxon>
        <taxon>Halohasta</taxon>
    </lineage>
</organism>
<accession>A0ABD6D718</accession>
<feature type="domain" description="Domain of unknown function" evidence="2">
    <location>
        <begin position="8"/>
        <end position="95"/>
    </location>
</feature>
<sequence length="223" mass="25692">MDDETPGILTTADKKWLRNEIEYKNRQTEFQRREDIRDRVASAMQDFELLIELWSKEERQKAMDEIDTTKSASDMIEFLYLSLNEPAQDADQMTDETAVDQALAFRRSLSDGIRNAKERLGNTPDTVLIDSNTELFETPSKNDLKRAIDTDQWRDANDYVRGAIGVPDDEVIDKDEAASNYHMELHLAIERELYSRRQGSNTDISRHDDYVGSTGLFSNKNDS</sequence>
<comment type="caution">
    <text evidence="3">The sequence shown here is derived from an EMBL/GenBank/DDBJ whole genome shotgun (WGS) entry which is preliminary data.</text>
</comment>
<reference evidence="3 4" key="1">
    <citation type="journal article" date="2019" name="Int. J. Syst. Evol. Microbiol.">
        <title>The Global Catalogue of Microorganisms (GCM) 10K type strain sequencing project: providing services to taxonomists for standard genome sequencing and annotation.</title>
        <authorList>
            <consortium name="The Broad Institute Genomics Platform"/>
            <consortium name="The Broad Institute Genome Sequencing Center for Infectious Disease"/>
            <person name="Wu L."/>
            <person name="Ma J."/>
        </authorList>
    </citation>
    <scope>NUCLEOTIDE SEQUENCE [LARGE SCALE GENOMIC DNA]</scope>
    <source>
        <strain evidence="3 4">CGMCC 1.10593</strain>
    </source>
</reference>
<protein>
    <recommendedName>
        <fullName evidence="2">Domain of unknown function domain-containing protein</fullName>
    </recommendedName>
</protein>
<keyword evidence="4" id="KW-1185">Reference proteome</keyword>
<feature type="region of interest" description="Disordered" evidence="1">
    <location>
        <begin position="199"/>
        <end position="223"/>
    </location>
</feature>
<dbReference type="EMBL" id="JBHUDM010000002">
    <property type="protein sequence ID" value="MFD1641837.1"/>
    <property type="molecule type" value="Genomic_DNA"/>
</dbReference>